<evidence type="ECO:0000256" key="1">
    <source>
        <dbReference type="ARBA" id="ARBA00022679"/>
    </source>
</evidence>
<accession>A0A364XYR3</accession>
<name>A0A364XYR3_9BACT</name>
<evidence type="ECO:0000313" key="3">
    <source>
        <dbReference type="EMBL" id="RAV99420.1"/>
    </source>
</evidence>
<gene>
    <name evidence="3" type="ORF">DQQ10_19565</name>
</gene>
<dbReference type="GO" id="GO:0008897">
    <property type="term" value="F:holo-[acyl-carrier-protein] synthase activity"/>
    <property type="evidence" value="ECO:0007669"/>
    <property type="project" value="InterPro"/>
</dbReference>
<reference evidence="3 4" key="1">
    <citation type="submission" date="2018-06" db="EMBL/GenBank/DDBJ databases">
        <title>Chryseolinea flavus sp. nov., a member of the phylum Bacteroidetes isolated from soil.</title>
        <authorList>
            <person name="Li Y."/>
            <person name="Wang J."/>
        </authorList>
    </citation>
    <scope>NUCLEOTIDE SEQUENCE [LARGE SCALE GENOMIC DNA]</scope>
    <source>
        <strain evidence="3 4">SDU1-6</strain>
    </source>
</reference>
<dbReference type="AlphaFoldDB" id="A0A364XYR3"/>
<dbReference type="Pfam" id="PF01648">
    <property type="entry name" value="ACPS"/>
    <property type="match status" value="1"/>
</dbReference>
<dbReference type="Proteomes" id="UP000251889">
    <property type="component" value="Unassembled WGS sequence"/>
</dbReference>
<evidence type="ECO:0000313" key="4">
    <source>
        <dbReference type="Proteomes" id="UP000251889"/>
    </source>
</evidence>
<dbReference type="OrthoDB" id="1190494at2"/>
<organism evidence="3 4">
    <name type="scientific">Pseudochryseolinea flava</name>
    <dbReference type="NCBI Taxonomy" id="2059302"/>
    <lineage>
        <taxon>Bacteria</taxon>
        <taxon>Pseudomonadati</taxon>
        <taxon>Bacteroidota</taxon>
        <taxon>Cytophagia</taxon>
        <taxon>Cytophagales</taxon>
        <taxon>Fulvivirgaceae</taxon>
        <taxon>Pseudochryseolinea</taxon>
    </lineage>
</organism>
<dbReference type="InterPro" id="IPR037143">
    <property type="entry name" value="4-PPantetheinyl_Trfase_dom_sf"/>
</dbReference>
<protein>
    <submittedName>
        <fullName evidence="3">4-phosphopantetheinyl transferase</fullName>
    </submittedName>
</protein>
<dbReference type="Gene3D" id="3.90.470.20">
    <property type="entry name" value="4'-phosphopantetheinyl transferase domain"/>
    <property type="match status" value="1"/>
</dbReference>
<sequence>MPLEKIVLEQDRALGLWLINEDENALVPHLSEEKIPESFTNPNKRLEWLSARLLVKVLLESWGLPYHGIAKDDHGKPSVAVHGYHLSLSHSYPYVAALIDKHQPVGIDLEQPKAKLLRVGPRVLHPDELSDAGSDLVKHCIYWCSKEALIKFYGKKDLTLAENLIISPFLKEDAGEITGKIIVTSDVTVVPLYYSVHPNFVMVFNKRIAT</sequence>
<evidence type="ECO:0000259" key="2">
    <source>
        <dbReference type="Pfam" id="PF01648"/>
    </source>
</evidence>
<feature type="domain" description="4'-phosphopantetheinyl transferase" evidence="2">
    <location>
        <begin position="104"/>
        <end position="159"/>
    </location>
</feature>
<dbReference type="InterPro" id="IPR008278">
    <property type="entry name" value="4-PPantetheinyl_Trfase_dom"/>
</dbReference>
<proteinExistence type="predicted"/>
<dbReference type="RefSeq" id="WP_112748609.1">
    <property type="nucleotide sequence ID" value="NZ_QMFY01000011.1"/>
</dbReference>
<dbReference type="GO" id="GO:0000287">
    <property type="term" value="F:magnesium ion binding"/>
    <property type="evidence" value="ECO:0007669"/>
    <property type="project" value="InterPro"/>
</dbReference>
<dbReference type="EMBL" id="QMFY01000011">
    <property type="protein sequence ID" value="RAV99420.1"/>
    <property type="molecule type" value="Genomic_DNA"/>
</dbReference>
<keyword evidence="4" id="KW-1185">Reference proteome</keyword>
<keyword evidence="1 3" id="KW-0808">Transferase</keyword>
<dbReference type="SUPFAM" id="SSF56214">
    <property type="entry name" value="4'-phosphopantetheinyl transferase"/>
    <property type="match status" value="2"/>
</dbReference>
<comment type="caution">
    <text evidence="3">The sequence shown here is derived from an EMBL/GenBank/DDBJ whole genome shotgun (WGS) entry which is preliminary data.</text>
</comment>